<dbReference type="GO" id="GO:0046872">
    <property type="term" value="F:metal ion binding"/>
    <property type="evidence" value="ECO:0007669"/>
    <property type="project" value="UniProtKB-KW"/>
</dbReference>
<dbReference type="GO" id="GO:0005737">
    <property type="term" value="C:cytoplasm"/>
    <property type="evidence" value="ECO:0007669"/>
    <property type="project" value="TreeGrafter"/>
</dbReference>
<evidence type="ECO:0000313" key="7">
    <source>
        <dbReference type="Proteomes" id="UP000010798"/>
    </source>
</evidence>
<sequence length="303" mass="32444">MSTRSTASSPHLVALVSGFGWHVQDLRRAAETLHIRLDAVSFPRVVGHVGAGRSRVEADGIDLGQVDGVLVRMMPPGTLEQVVFRMDALHRLEALGVPVLNPPRAVEVAVDKYLALARLDAAGLAVPPTWTGESATEALAAFERLGGDVVVKPLFGSEGRGLVRVSDLELARRTFHTLERLGAVIYVQSTIRHPGYDLRAFVLGGRILGAIRRHAAGSDWRTNVSLGGRPELCSLEPEAEQLALSAAKAVGTEMAGIDLLPDLDRGRLLILEVNAVPGWRALAGTTGVDVASEILLHLRDAQR</sequence>
<dbReference type="Pfam" id="PF08443">
    <property type="entry name" value="RimK"/>
    <property type="match status" value="1"/>
</dbReference>
<dbReference type="InterPro" id="IPR013651">
    <property type="entry name" value="ATP-grasp_RimK-type"/>
</dbReference>
<dbReference type="InterPro" id="IPR011761">
    <property type="entry name" value="ATP-grasp"/>
</dbReference>
<dbReference type="InterPro" id="IPR004666">
    <property type="entry name" value="Rp_bS6_RimK/Lys_biosynth_LsyX"/>
</dbReference>
<dbReference type="GO" id="GO:0005524">
    <property type="term" value="F:ATP binding"/>
    <property type="evidence" value="ECO:0007669"/>
    <property type="project" value="UniProtKB-UniRule"/>
</dbReference>
<keyword evidence="2 4" id="KW-0547">Nucleotide-binding</keyword>
<dbReference type="GO" id="GO:0018169">
    <property type="term" value="F:ribosomal S6-glutamic acid ligase activity"/>
    <property type="evidence" value="ECO:0007669"/>
    <property type="project" value="TreeGrafter"/>
</dbReference>
<dbReference type="Proteomes" id="UP000010798">
    <property type="component" value="Chromosome"/>
</dbReference>
<dbReference type="HOGENOM" id="CLU_054353_2_0_0"/>
<reference evidence="6 7" key="1">
    <citation type="submission" date="2012-02" db="EMBL/GenBank/DDBJ databases">
        <title>Complete sequence of chromosome of Singulisphaera acidiphila DSM 18658.</title>
        <authorList>
            <consortium name="US DOE Joint Genome Institute (JGI-PGF)"/>
            <person name="Lucas S."/>
            <person name="Copeland A."/>
            <person name="Lapidus A."/>
            <person name="Glavina del Rio T."/>
            <person name="Dalin E."/>
            <person name="Tice H."/>
            <person name="Bruce D."/>
            <person name="Goodwin L."/>
            <person name="Pitluck S."/>
            <person name="Peters L."/>
            <person name="Ovchinnikova G."/>
            <person name="Chertkov O."/>
            <person name="Kyrpides N."/>
            <person name="Mavromatis K."/>
            <person name="Ivanova N."/>
            <person name="Brettin T."/>
            <person name="Detter J.C."/>
            <person name="Han C."/>
            <person name="Larimer F."/>
            <person name="Land M."/>
            <person name="Hauser L."/>
            <person name="Markowitz V."/>
            <person name="Cheng J.-F."/>
            <person name="Hugenholtz P."/>
            <person name="Woyke T."/>
            <person name="Wu D."/>
            <person name="Tindall B."/>
            <person name="Pomrenke H."/>
            <person name="Brambilla E."/>
            <person name="Klenk H.-P."/>
            <person name="Eisen J.A."/>
        </authorList>
    </citation>
    <scope>NUCLEOTIDE SEQUENCE [LARGE SCALE GENOMIC DNA]</scope>
    <source>
        <strain evidence="7">ATCC BAA-1392 / DSM 18658 / VKM B-2454 / MOB10</strain>
    </source>
</reference>
<dbReference type="STRING" id="886293.Sinac_1235"/>
<dbReference type="GO" id="GO:0009432">
    <property type="term" value="P:SOS response"/>
    <property type="evidence" value="ECO:0007669"/>
    <property type="project" value="TreeGrafter"/>
</dbReference>
<dbReference type="InterPro" id="IPR013815">
    <property type="entry name" value="ATP_grasp_subdomain_1"/>
</dbReference>
<evidence type="ECO:0000256" key="4">
    <source>
        <dbReference type="PROSITE-ProRule" id="PRU00409"/>
    </source>
</evidence>
<dbReference type="AlphaFoldDB" id="L0D889"/>
<dbReference type="PANTHER" id="PTHR21621:SF0">
    <property type="entry name" value="BETA-CITRYLGLUTAMATE SYNTHASE B-RELATED"/>
    <property type="match status" value="1"/>
</dbReference>
<accession>L0D889</accession>
<feature type="domain" description="ATP-grasp" evidence="5">
    <location>
        <begin position="116"/>
        <end position="299"/>
    </location>
</feature>
<dbReference type="Gene3D" id="3.30.470.20">
    <property type="entry name" value="ATP-grasp fold, B domain"/>
    <property type="match status" value="1"/>
</dbReference>
<keyword evidence="7" id="KW-1185">Reference proteome</keyword>
<organism evidence="6 7">
    <name type="scientific">Singulisphaera acidiphila (strain ATCC BAA-1392 / DSM 18658 / VKM B-2454 / MOB10)</name>
    <dbReference type="NCBI Taxonomy" id="886293"/>
    <lineage>
        <taxon>Bacteria</taxon>
        <taxon>Pseudomonadati</taxon>
        <taxon>Planctomycetota</taxon>
        <taxon>Planctomycetia</taxon>
        <taxon>Isosphaerales</taxon>
        <taxon>Isosphaeraceae</taxon>
        <taxon>Singulisphaera</taxon>
    </lineage>
</organism>
<proteinExistence type="predicted"/>
<evidence type="ECO:0000256" key="3">
    <source>
        <dbReference type="ARBA" id="ARBA00022840"/>
    </source>
</evidence>
<dbReference type="KEGG" id="saci:Sinac_1235"/>
<evidence type="ECO:0000256" key="1">
    <source>
        <dbReference type="ARBA" id="ARBA00022723"/>
    </source>
</evidence>
<protein>
    <submittedName>
        <fullName evidence="6">Alpha-L-glutamate ligase, RimK family</fullName>
    </submittedName>
</protein>
<dbReference type="eggNOG" id="COG0189">
    <property type="taxonomic scope" value="Bacteria"/>
</dbReference>
<keyword evidence="6" id="KW-0436">Ligase</keyword>
<dbReference type="NCBIfam" id="TIGR00768">
    <property type="entry name" value="rimK_fam"/>
    <property type="match status" value="1"/>
</dbReference>
<evidence type="ECO:0000259" key="5">
    <source>
        <dbReference type="PROSITE" id="PS50975"/>
    </source>
</evidence>
<keyword evidence="1" id="KW-0479">Metal-binding</keyword>
<evidence type="ECO:0000256" key="2">
    <source>
        <dbReference type="ARBA" id="ARBA00022741"/>
    </source>
</evidence>
<dbReference type="RefSeq" id="WP_015244800.1">
    <property type="nucleotide sequence ID" value="NC_019892.1"/>
</dbReference>
<dbReference type="PANTHER" id="PTHR21621">
    <property type="entry name" value="RIBOSOMAL PROTEIN S6 MODIFICATION PROTEIN"/>
    <property type="match status" value="1"/>
</dbReference>
<gene>
    <name evidence="6" type="ordered locus">Sinac_1235</name>
</gene>
<dbReference type="EMBL" id="CP003364">
    <property type="protein sequence ID" value="AGA25624.1"/>
    <property type="molecule type" value="Genomic_DNA"/>
</dbReference>
<keyword evidence="3 4" id="KW-0067">ATP-binding</keyword>
<dbReference type="Gene3D" id="3.40.50.20">
    <property type="match status" value="1"/>
</dbReference>
<dbReference type="PROSITE" id="PS50975">
    <property type="entry name" value="ATP_GRASP"/>
    <property type="match status" value="1"/>
</dbReference>
<dbReference type="Gene3D" id="3.30.1490.20">
    <property type="entry name" value="ATP-grasp fold, A domain"/>
    <property type="match status" value="1"/>
</dbReference>
<name>L0D889_SINAD</name>
<dbReference type="SUPFAM" id="SSF56059">
    <property type="entry name" value="Glutathione synthetase ATP-binding domain-like"/>
    <property type="match status" value="1"/>
</dbReference>
<evidence type="ECO:0000313" key="6">
    <source>
        <dbReference type="EMBL" id="AGA25624.1"/>
    </source>
</evidence>